<dbReference type="Pfam" id="PF13041">
    <property type="entry name" value="PPR_2"/>
    <property type="match status" value="2"/>
</dbReference>
<dbReference type="InterPro" id="IPR046960">
    <property type="entry name" value="PPR_At4g14850-like_plant"/>
</dbReference>
<evidence type="ECO:0008006" key="6">
    <source>
        <dbReference type="Google" id="ProtNLM"/>
    </source>
</evidence>
<dbReference type="InterPro" id="IPR046848">
    <property type="entry name" value="E_motif"/>
</dbReference>
<comment type="caution">
    <text evidence="4">The sequence shown here is derived from an EMBL/GenBank/DDBJ whole genome shotgun (WGS) entry which is preliminary data.</text>
</comment>
<gene>
    <name evidence="4" type="ORF">LITE_LOCUS22479</name>
</gene>
<evidence type="ECO:0000256" key="2">
    <source>
        <dbReference type="ARBA" id="ARBA00061659"/>
    </source>
</evidence>
<feature type="repeat" description="PPR" evidence="3">
    <location>
        <begin position="254"/>
        <end position="284"/>
    </location>
</feature>
<feature type="repeat" description="PPR" evidence="3">
    <location>
        <begin position="417"/>
        <end position="451"/>
    </location>
</feature>
<keyword evidence="5" id="KW-1185">Reference proteome</keyword>
<dbReference type="Pfam" id="PF01535">
    <property type="entry name" value="PPR"/>
    <property type="match status" value="6"/>
</dbReference>
<dbReference type="Gene3D" id="1.25.40.10">
    <property type="entry name" value="Tetratricopeptide repeat domain"/>
    <property type="match status" value="4"/>
</dbReference>
<dbReference type="PANTHER" id="PTHR47926">
    <property type="entry name" value="PENTATRICOPEPTIDE REPEAT-CONTAINING PROTEIN"/>
    <property type="match status" value="1"/>
</dbReference>
<dbReference type="PANTHER" id="PTHR47926:SF407">
    <property type="entry name" value="(WILD MALAYSIAN BANANA) HYPOTHETICAL PROTEIN"/>
    <property type="match status" value="1"/>
</dbReference>
<feature type="repeat" description="PPR" evidence="3">
    <location>
        <begin position="285"/>
        <end position="319"/>
    </location>
</feature>
<feature type="repeat" description="PPR" evidence="3">
    <location>
        <begin position="386"/>
        <end position="416"/>
    </location>
</feature>
<dbReference type="InterPro" id="IPR011990">
    <property type="entry name" value="TPR-like_helical_dom_sf"/>
</dbReference>
<keyword evidence="1" id="KW-0677">Repeat</keyword>
<accession>A0AAV0LA01</accession>
<dbReference type="FunFam" id="1.25.40.10:FF:000212">
    <property type="entry name" value="Pentatricopeptide repeat-containing protein At2g03380, mitochondrial"/>
    <property type="match status" value="1"/>
</dbReference>
<dbReference type="FunFam" id="1.25.40.10:FF:000348">
    <property type="entry name" value="Pentatricopeptide repeat-containing protein chloroplastic"/>
    <property type="match status" value="1"/>
</dbReference>
<dbReference type="FunFam" id="1.25.40.10:FF:000442">
    <property type="entry name" value="Pentatricopeptide repeat-containing protein At3g49710"/>
    <property type="match status" value="1"/>
</dbReference>
<evidence type="ECO:0000313" key="5">
    <source>
        <dbReference type="Proteomes" id="UP001154282"/>
    </source>
</evidence>
<dbReference type="NCBIfam" id="TIGR00756">
    <property type="entry name" value="PPR"/>
    <property type="match status" value="8"/>
</dbReference>
<name>A0AAV0LA01_9ROSI</name>
<dbReference type="EMBL" id="CAMGYJ010000006">
    <property type="protein sequence ID" value="CAI0430169.1"/>
    <property type="molecule type" value="Genomic_DNA"/>
</dbReference>
<dbReference type="Pfam" id="PF13812">
    <property type="entry name" value="PPR_3"/>
    <property type="match status" value="1"/>
</dbReference>
<comment type="similarity">
    <text evidence="2">Belongs to the PPR family. PCMP-E subfamily.</text>
</comment>
<dbReference type="Proteomes" id="UP001154282">
    <property type="component" value="Unassembled WGS sequence"/>
</dbReference>
<dbReference type="GO" id="GO:0009451">
    <property type="term" value="P:RNA modification"/>
    <property type="evidence" value="ECO:0007669"/>
    <property type="project" value="InterPro"/>
</dbReference>
<protein>
    <recommendedName>
        <fullName evidence="6">Chlororespiratory reduction 21</fullName>
    </recommendedName>
</protein>
<organism evidence="4 5">
    <name type="scientific">Linum tenue</name>
    <dbReference type="NCBI Taxonomy" id="586396"/>
    <lineage>
        <taxon>Eukaryota</taxon>
        <taxon>Viridiplantae</taxon>
        <taxon>Streptophyta</taxon>
        <taxon>Embryophyta</taxon>
        <taxon>Tracheophyta</taxon>
        <taxon>Spermatophyta</taxon>
        <taxon>Magnoliopsida</taxon>
        <taxon>eudicotyledons</taxon>
        <taxon>Gunneridae</taxon>
        <taxon>Pentapetalae</taxon>
        <taxon>rosids</taxon>
        <taxon>fabids</taxon>
        <taxon>Malpighiales</taxon>
        <taxon>Linaceae</taxon>
        <taxon>Linum</taxon>
    </lineage>
</organism>
<dbReference type="InterPro" id="IPR002885">
    <property type="entry name" value="PPR_rpt"/>
</dbReference>
<feature type="repeat" description="PPR" evidence="3">
    <location>
        <begin position="122"/>
        <end position="156"/>
    </location>
</feature>
<dbReference type="PROSITE" id="PS51375">
    <property type="entry name" value="PPR"/>
    <property type="match status" value="7"/>
</dbReference>
<evidence type="ECO:0000256" key="3">
    <source>
        <dbReference type="PROSITE-ProRule" id="PRU00708"/>
    </source>
</evidence>
<proteinExistence type="inferred from homology"/>
<feature type="repeat" description="PPR" evidence="3">
    <location>
        <begin position="157"/>
        <end position="187"/>
    </location>
</feature>
<dbReference type="Pfam" id="PF20431">
    <property type="entry name" value="E_motif"/>
    <property type="match status" value="1"/>
</dbReference>
<reference evidence="4" key="1">
    <citation type="submission" date="2022-08" db="EMBL/GenBank/DDBJ databases">
        <authorList>
            <person name="Gutierrez-Valencia J."/>
        </authorList>
    </citation>
    <scope>NUCLEOTIDE SEQUENCE</scope>
</reference>
<evidence type="ECO:0000313" key="4">
    <source>
        <dbReference type="EMBL" id="CAI0430169.1"/>
    </source>
</evidence>
<feature type="repeat" description="PPR" evidence="3">
    <location>
        <begin position="591"/>
        <end position="621"/>
    </location>
</feature>
<dbReference type="AlphaFoldDB" id="A0AAV0LA01"/>
<dbReference type="GO" id="GO:0003723">
    <property type="term" value="F:RNA binding"/>
    <property type="evidence" value="ECO:0007669"/>
    <property type="project" value="InterPro"/>
</dbReference>
<evidence type="ECO:0000256" key="1">
    <source>
        <dbReference type="ARBA" id="ARBA00022737"/>
    </source>
</evidence>
<sequence>MILSSCKPAFLRRLTSSCLPALQCFASGTIFIRSSIHGLRYGAGSSSRDDQQASNHELALVSALKLCCINLDVSRGRGIHGLVMKSGLESNNFVENSLINMYAKCGCLGDAQSMFDSCAKLDPVSYNIMIAGYVKSGELNEARKLFDIMPKRGCISYTTMIMGFAQSGFFWEAFEVYKQMRSAGVLPNEVTMASLIPACSSLGGIKVCRMLHGLVIKMIFDQLVLVSTNLLRMYCLCSSLTDARALFDEMPVRNIFTWNVMLNGYAKAGVIHMARDVFDNVPEKDVVSWGTIIDGYIRVHMLSDALSMYRSMVSSGVEASDVMMVDLVSACRKALAISEGQQLHAILVKKGFDCNDFIQATVTHLYAACGRIKEACLQFDQGIKKNIALWNALLSGFVRVQMIDQAAKLFNEMPERDVFTWSTMISGYAQSEQPTMALELFHNMVAAGIQPNEVTMVSVFSAIASLGTMKEGIWAHRYVVNSYIPINDNLSAALIDMYAKCGSIPNALEVFHRIRDKAATVSPWNAIICALAMHGHANLSLEIFYDLQMRGIQLNAITFIGVLSACCHTGMMELGKRYFESMKSAHNVSPDIKHYGCMVDLLGRSGQLEEAEKLIRSMPMEADVVIWGTLLAACRTHGNVDVGEWAAGNLARLEPSHGASRVLLSNLYADAGKWEDAFSVRQAMQSSRMLRLPGYSGVV</sequence>